<gene>
    <name evidence="1" type="ORF">KFK09_010784</name>
    <name evidence="2" type="ORF">KFK09_010786</name>
</gene>
<organism evidence="1 3">
    <name type="scientific">Dendrobium nobile</name>
    <name type="common">Orchid</name>
    <dbReference type="NCBI Taxonomy" id="94219"/>
    <lineage>
        <taxon>Eukaryota</taxon>
        <taxon>Viridiplantae</taxon>
        <taxon>Streptophyta</taxon>
        <taxon>Embryophyta</taxon>
        <taxon>Tracheophyta</taxon>
        <taxon>Spermatophyta</taxon>
        <taxon>Magnoliopsida</taxon>
        <taxon>Liliopsida</taxon>
        <taxon>Asparagales</taxon>
        <taxon>Orchidaceae</taxon>
        <taxon>Epidendroideae</taxon>
        <taxon>Malaxideae</taxon>
        <taxon>Dendrobiinae</taxon>
        <taxon>Dendrobium</taxon>
    </lineage>
</organism>
<dbReference type="Proteomes" id="UP000829196">
    <property type="component" value="Unassembled WGS sequence"/>
</dbReference>
<evidence type="ECO:0000313" key="1">
    <source>
        <dbReference type="EMBL" id="KAI0510184.1"/>
    </source>
</evidence>
<dbReference type="EMBL" id="JAGYWB010000009">
    <property type="protein sequence ID" value="KAI0510186.1"/>
    <property type="molecule type" value="Genomic_DNA"/>
</dbReference>
<accession>A0A8T3BCQ2</accession>
<protein>
    <submittedName>
        <fullName evidence="1">Uncharacterized protein</fullName>
    </submittedName>
</protein>
<proteinExistence type="predicted"/>
<reference evidence="1" key="1">
    <citation type="journal article" date="2022" name="Front. Genet.">
        <title>Chromosome-Scale Assembly of the Dendrobium nobile Genome Provides Insights Into the Molecular Mechanism of the Biosynthesis of the Medicinal Active Ingredient of Dendrobium.</title>
        <authorList>
            <person name="Xu Q."/>
            <person name="Niu S.-C."/>
            <person name="Li K.-L."/>
            <person name="Zheng P.-J."/>
            <person name="Zhang X.-J."/>
            <person name="Jia Y."/>
            <person name="Liu Y."/>
            <person name="Niu Y.-X."/>
            <person name="Yu L.-H."/>
            <person name="Chen D.-F."/>
            <person name="Zhang G.-Q."/>
        </authorList>
    </citation>
    <scope>NUCLEOTIDE SEQUENCE</scope>
    <source>
        <tissue evidence="1">Leaf</tissue>
    </source>
</reference>
<dbReference type="EMBL" id="JAGYWB010000009">
    <property type="protein sequence ID" value="KAI0510184.1"/>
    <property type="molecule type" value="Genomic_DNA"/>
</dbReference>
<dbReference type="SMR" id="A0A8T3BCQ2"/>
<sequence length="129" mass="14567">MVTLFQLSLFALHFRPQNPNTLLEQFSLCKLFTSIIWSAAAVFLHFWEAVCFGARDLTSSCSLSSVIFQAFEPFGAIVSWRFAAVGQCRVIHPLTTLFIFLRILSVLSQSLFLKKSEPDPKNCFLCSPI</sequence>
<dbReference type="AlphaFoldDB" id="A0A8T3BCQ2"/>
<keyword evidence="3" id="KW-1185">Reference proteome</keyword>
<evidence type="ECO:0000313" key="3">
    <source>
        <dbReference type="Proteomes" id="UP000829196"/>
    </source>
</evidence>
<evidence type="ECO:0000313" key="2">
    <source>
        <dbReference type="EMBL" id="KAI0510186.1"/>
    </source>
</evidence>
<comment type="caution">
    <text evidence="1">The sequence shown here is derived from an EMBL/GenBank/DDBJ whole genome shotgun (WGS) entry which is preliminary data.</text>
</comment>
<name>A0A8T3BCQ2_DENNO</name>